<evidence type="ECO:0000256" key="2">
    <source>
        <dbReference type="SAM" id="MobiDB-lite"/>
    </source>
</evidence>
<organism evidence="4 5">
    <name type="scientific">Paraburkholderia rhynchosiae</name>
    <dbReference type="NCBI Taxonomy" id="487049"/>
    <lineage>
        <taxon>Bacteria</taxon>
        <taxon>Pseudomonadati</taxon>
        <taxon>Pseudomonadota</taxon>
        <taxon>Betaproteobacteria</taxon>
        <taxon>Burkholderiales</taxon>
        <taxon>Burkholderiaceae</taxon>
        <taxon>Paraburkholderia</taxon>
    </lineage>
</organism>
<evidence type="ECO:0000313" key="5">
    <source>
        <dbReference type="Proteomes" id="UP000235659"/>
    </source>
</evidence>
<dbReference type="SUPFAM" id="SSF56349">
    <property type="entry name" value="DNA breaking-rejoining enzymes"/>
    <property type="match status" value="1"/>
</dbReference>
<evidence type="ECO:0000313" key="4">
    <source>
        <dbReference type="EMBL" id="PMS17581.1"/>
    </source>
</evidence>
<evidence type="ECO:0000256" key="1">
    <source>
        <dbReference type="ARBA" id="ARBA00023172"/>
    </source>
</evidence>
<keyword evidence="5" id="KW-1185">Reference proteome</keyword>
<name>A0ABX4UVF0_9BURK</name>
<protein>
    <recommendedName>
        <fullName evidence="3">Tyr recombinase domain-containing protein</fullName>
    </recommendedName>
</protein>
<dbReference type="Pfam" id="PF00589">
    <property type="entry name" value="Phage_integrase"/>
    <property type="match status" value="1"/>
</dbReference>
<dbReference type="EMBL" id="PNXY01000073">
    <property type="protein sequence ID" value="PMS17581.1"/>
    <property type="molecule type" value="Genomic_DNA"/>
</dbReference>
<gene>
    <name evidence="4" type="ORF">C0Z16_36395</name>
</gene>
<dbReference type="Proteomes" id="UP000235659">
    <property type="component" value="Unassembled WGS sequence"/>
</dbReference>
<dbReference type="InterPro" id="IPR002104">
    <property type="entry name" value="Integrase_catalytic"/>
</dbReference>
<reference evidence="4 5" key="1">
    <citation type="submission" date="2018-01" db="EMBL/GenBank/DDBJ databases">
        <title>Whole genome analyses suggest that Burkholderia sensu lato contains two further novel genera in the rhizoxinica-symbiotica group Mycetohabitans gen. nov., and Trinickia gen. nov.: implications for the evolution of diazotrophy and nodulation in the Burkholderiaceae.</title>
        <authorList>
            <person name="Estrada-de los Santos P."/>
            <person name="Palmer M."/>
            <person name="Chavez-Ramirez B."/>
            <person name="Beukes C."/>
            <person name="Steenkamp E.T."/>
            <person name="Hirsch A.M."/>
            <person name="Manyaka P."/>
            <person name="Maluk M."/>
            <person name="Lafos M."/>
            <person name="Crook M."/>
            <person name="Gross E."/>
            <person name="Simon M.F."/>
            <person name="Bueno dos Reis Junior F."/>
            <person name="Poole P.S."/>
            <person name="Venter S.N."/>
            <person name="James E.K."/>
        </authorList>
    </citation>
    <scope>NUCLEOTIDE SEQUENCE [LARGE SCALE GENOMIC DNA]</scope>
    <source>
        <strain evidence="4 5">WSM 3937</strain>
    </source>
</reference>
<accession>A0ABX4UVF0</accession>
<evidence type="ECO:0000259" key="3">
    <source>
        <dbReference type="PROSITE" id="PS51898"/>
    </source>
</evidence>
<feature type="compositionally biased region" description="Low complexity" evidence="2">
    <location>
        <begin position="113"/>
        <end position="122"/>
    </location>
</feature>
<dbReference type="InterPro" id="IPR011010">
    <property type="entry name" value="DNA_brk_join_enz"/>
</dbReference>
<proteinExistence type="predicted"/>
<feature type="region of interest" description="Disordered" evidence="2">
    <location>
        <begin position="83"/>
        <end position="122"/>
    </location>
</feature>
<keyword evidence="1" id="KW-0233">DNA recombination</keyword>
<dbReference type="InterPro" id="IPR013762">
    <property type="entry name" value="Integrase-like_cat_sf"/>
</dbReference>
<dbReference type="PROSITE" id="PS51898">
    <property type="entry name" value="TYR_RECOMBINASE"/>
    <property type="match status" value="1"/>
</dbReference>
<feature type="domain" description="Tyr recombinase" evidence="3">
    <location>
        <begin position="1"/>
        <end position="81"/>
    </location>
</feature>
<sequence length="122" mass="13415">MKSSVGPSLVRNAVRCAYARCGFAQRWTGTHVLRHSVASRLLREGASLKDIAHLLRHRTVNTTTIYVKGRSAPAQHRCIALDREPNMKAATPKPSVPMPVFGIKGCPRRRPTRSSCPTAEGQ</sequence>
<dbReference type="Gene3D" id="1.10.443.10">
    <property type="entry name" value="Intergrase catalytic core"/>
    <property type="match status" value="1"/>
</dbReference>
<comment type="caution">
    <text evidence="4">The sequence shown here is derived from an EMBL/GenBank/DDBJ whole genome shotgun (WGS) entry which is preliminary data.</text>
</comment>